<name>A0ABV2BGG2_9BURK</name>
<dbReference type="RefSeq" id="WP_353639624.1">
    <property type="nucleotide sequence ID" value="NZ_JBEUDR010000001.1"/>
</dbReference>
<keyword evidence="2" id="KW-1185">Reference proteome</keyword>
<accession>A0ABV2BGG2</accession>
<proteinExistence type="predicted"/>
<comment type="caution">
    <text evidence="1">The sequence shown here is derived from an EMBL/GenBank/DDBJ whole genome shotgun (WGS) entry which is preliminary data.</text>
</comment>
<reference evidence="1 2" key="1">
    <citation type="submission" date="2024-06" db="EMBL/GenBank/DDBJ databases">
        <title>Alcaligenes phenolicus JC896.</title>
        <authorList>
            <person name="Venkata Ramana C."/>
            <person name="Sasikala C."/>
            <person name="Mahima D."/>
        </authorList>
    </citation>
    <scope>NUCLEOTIDE SEQUENCE [LARGE SCALE GENOMIC DNA]</scope>
    <source>
        <strain evidence="1 2">JC896</strain>
    </source>
</reference>
<gene>
    <name evidence="1" type="ORF">ABU900_06230</name>
</gene>
<organism evidence="1 2">
    <name type="scientific">Alcaligenes phenolicus</name>
    <dbReference type="NCBI Taxonomy" id="232846"/>
    <lineage>
        <taxon>Bacteria</taxon>
        <taxon>Pseudomonadati</taxon>
        <taxon>Pseudomonadota</taxon>
        <taxon>Betaproteobacteria</taxon>
        <taxon>Burkholderiales</taxon>
        <taxon>Alcaligenaceae</taxon>
        <taxon>Alcaligenes</taxon>
    </lineage>
</organism>
<dbReference type="Proteomes" id="UP001437419">
    <property type="component" value="Unassembled WGS sequence"/>
</dbReference>
<evidence type="ECO:0000313" key="2">
    <source>
        <dbReference type="Proteomes" id="UP001437419"/>
    </source>
</evidence>
<sequence length="202" mass="22572">MKTTYPNTYTSFMGHRRIASGPMLANVLAVKKVLESRVNDPVLIFDDVTGRFVDVNTQGTDEELAQRYAPVDAPEVEVEQTEEEAPRGRGRPKLGVIPREVTLLPRHWDWLATQPGGASVALRKLVEEARRASAAKDQRRQAQERAYNFMTAIGGDLPGFEEAMRALFADELERFKTLLAGWPEDVREHAIKLAETPVTLSA</sequence>
<dbReference type="InterPro" id="IPR018715">
    <property type="entry name" value="DUF2239"/>
</dbReference>
<dbReference type="EMBL" id="JBEUDR010000001">
    <property type="protein sequence ID" value="MES5323993.1"/>
    <property type="molecule type" value="Genomic_DNA"/>
</dbReference>
<protein>
    <submittedName>
        <fullName evidence="1">DUF2239 family protein</fullName>
    </submittedName>
</protein>
<dbReference type="Pfam" id="PF09998">
    <property type="entry name" value="DUF2239"/>
    <property type="match status" value="1"/>
</dbReference>
<evidence type="ECO:0000313" key="1">
    <source>
        <dbReference type="EMBL" id="MES5323993.1"/>
    </source>
</evidence>